<proteinExistence type="predicted"/>
<dbReference type="CDD" id="cd16282">
    <property type="entry name" value="metallo-hydrolase-like_MBL-fold"/>
    <property type="match status" value="1"/>
</dbReference>
<dbReference type="InterPro" id="IPR050855">
    <property type="entry name" value="NDM-1-like"/>
</dbReference>
<accession>A0A1J5TSJ5</accession>
<dbReference type="RefSeq" id="WP_071565188.1">
    <property type="nucleotide sequence ID" value="NZ_MIQH01001017.1"/>
</dbReference>
<gene>
    <name evidence="2" type="ORF">BGC33_08445</name>
</gene>
<sequence length="315" mass="35103">MKKGLLILLVIAVGIYLFSNSEAYKFEKIAKNVFVMHGSLDEPNPENKGFMNNPGLIVGKNGAIIIDPGSSYQVGKMVLDKVKAITDKPIVAVFNTHVHGDHWLGNQAIVEQYPAIKIYAHKNMIKQAKESEGERWIALMSDLTKGASDGTIATFPTNTTTHLQIIKVGGETFRMHHDITGVAHTNTDLMVEHLQSKTLFLGDNGFVHRQGRFDNTSDMHGNIKALEYAINLKLAHYVPGHGPTGDADHAVKPFLDYLLIIQDEVEKGYKEDLADYEIKPTALKKLTAYQEWHGFDGQFGRHINKMLLEVEALDD</sequence>
<feature type="domain" description="Metallo-beta-lactamase" evidence="1">
    <location>
        <begin position="51"/>
        <end position="241"/>
    </location>
</feature>
<dbReference type="Proteomes" id="UP000182798">
    <property type="component" value="Unassembled WGS sequence"/>
</dbReference>
<organism evidence="2 3">
    <name type="scientific">Bathymodiolus thermophilus thioautotrophic gill symbiont</name>
    <dbReference type="NCBI Taxonomy" id="2360"/>
    <lineage>
        <taxon>Bacteria</taxon>
        <taxon>Pseudomonadati</taxon>
        <taxon>Pseudomonadota</taxon>
        <taxon>Gammaproteobacteria</taxon>
        <taxon>sulfur-oxidizing symbionts</taxon>
    </lineage>
</organism>
<dbReference type="SMART" id="SM00849">
    <property type="entry name" value="Lactamase_B"/>
    <property type="match status" value="1"/>
</dbReference>
<dbReference type="OrthoDB" id="9769598at2"/>
<evidence type="ECO:0000313" key="3">
    <source>
        <dbReference type="Proteomes" id="UP000182798"/>
    </source>
</evidence>
<dbReference type="SUPFAM" id="SSF56281">
    <property type="entry name" value="Metallo-hydrolase/oxidoreductase"/>
    <property type="match status" value="1"/>
</dbReference>
<reference evidence="3" key="1">
    <citation type="submission" date="2016-09" db="EMBL/GenBank/DDBJ databases">
        <title>Genome Sequence of Bathymodiolus thermophilus sulfur-oxidizing gill endosymbiont.</title>
        <authorList>
            <person name="Ponnudurai R."/>
            <person name="Kleiner M."/>
            <person name="Sayavedra L."/>
            <person name="Thuermer A."/>
            <person name="Felbeck H."/>
            <person name="Schlueter R."/>
            <person name="Schweder T."/>
            <person name="Markert S."/>
        </authorList>
    </citation>
    <scope>NUCLEOTIDE SEQUENCE [LARGE SCALE GENOMIC DNA]</scope>
    <source>
        <strain evidence="3">BAT/CrabSpa'14</strain>
    </source>
</reference>
<keyword evidence="2" id="KW-0378">Hydrolase</keyword>
<dbReference type="AlphaFoldDB" id="A0A1J5TSJ5"/>
<name>A0A1J5TSJ5_9GAMM</name>
<dbReference type="PANTHER" id="PTHR42951">
    <property type="entry name" value="METALLO-BETA-LACTAMASE DOMAIN-CONTAINING"/>
    <property type="match status" value="1"/>
</dbReference>
<dbReference type="Gene3D" id="3.60.15.10">
    <property type="entry name" value="Ribonuclease Z/Hydroxyacylglutathione hydrolase-like"/>
    <property type="match status" value="1"/>
</dbReference>
<protein>
    <submittedName>
        <fullName evidence="2">MBL fold metallo-hydrolase</fullName>
    </submittedName>
</protein>
<evidence type="ECO:0000313" key="2">
    <source>
        <dbReference type="EMBL" id="OIR23880.1"/>
    </source>
</evidence>
<comment type="caution">
    <text evidence="2">The sequence shown here is derived from an EMBL/GenBank/DDBJ whole genome shotgun (WGS) entry which is preliminary data.</text>
</comment>
<dbReference type="EMBL" id="MIQH01001017">
    <property type="protein sequence ID" value="OIR23880.1"/>
    <property type="molecule type" value="Genomic_DNA"/>
</dbReference>
<evidence type="ECO:0000259" key="1">
    <source>
        <dbReference type="SMART" id="SM00849"/>
    </source>
</evidence>
<dbReference type="InterPro" id="IPR036866">
    <property type="entry name" value="RibonucZ/Hydroxyglut_hydro"/>
</dbReference>
<dbReference type="GO" id="GO:0016787">
    <property type="term" value="F:hydrolase activity"/>
    <property type="evidence" value="ECO:0007669"/>
    <property type="project" value="UniProtKB-KW"/>
</dbReference>
<dbReference type="Pfam" id="PF00753">
    <property type="entry name" value="Lactamase_B"/>
    <property type="match status" value="1"/>
</dbReference>
<dbReference type="InterPro" id="IPR001279">
    <property type="entry name" value="Metallo-B-lactamas"/>
</dbReference>